<dbReference type="SUPFAM" id="SSF109604">
    <property type="entry name" value="HD-domain/PDEase-like"/>
    <property type="match status" value="1"/>
</dbReference>
<dbReference type="GO" id="GO:0016740">
    <property type="term" value="F:transferase activity"/>
    <property type="evidence" value="ECO:0007669"/>
    <property type="project" value="UniProtKB-KW"/>
</dbReference>
<dbReference type="Gene3D" id="1.10.3090.10">
    <property type="entry name" value="cca-adding enzyme, domain 2"/>
    <property type="match status" value="1"/>
</dbReference>
<evidence type="ECO:0000313" key="4">
    <source>
        <dbReference type="Proteomes" id="UP000013523"/>
    </source>
</evidence>
<evidence type="ECO:0000259" key="2">
    <source>
        <dbReference type="Pfam" id="PF01966"/>
    </source>
</evidence>
<keyword evidence="4" id="KW-1185">Reference proteome</keyword>
<dbReference type="PATRIC" id="fig|86416.3.peg.176"/>
<dbReference type="GO" id="GO:0000166">
    <property type="term" value="F:nucleotide binding"/>
    <property type="evidence" value="ECO:0007669"/>
    <property type="project" value="UniProtKB-KW"/>
</dbReference>
<evidence type="ECO:0000313" key="3">
    <source>
        <dbReference type="EMBL" id="AGK95272.1"/>
    </source>
</evidence>
<dbReference type="Gene3D" id="3.30.460.10">
    <property type="entry name" value="Beta Polymerase, domain 2"/>
    <property type="match status" value="1"/>
</dbReference>
<dbReference type="InterPro" id="IPR043519">
    <property type="entry name" value="NT_sf"/>
</dbReference>
<dbReference type="eggNOG" id="COG0617">
    <property type="taxonomic scope" value="Bacteria"/>
</dbReference>
<dbReference type="Pfam" id="PF01966">
    <property type="entry name" value="HD"/>
    <property type="match status" value="1"/>
</dbReference>
<dbReference type="STRING" id="86416.Clopa_0205"/>
<dbReference type="EMBL" id="CP003261">
    <property type="protein sequence ID" value="AGK95272.1"/>
    <property type="molecule type" value="Genomic_DNA"/>
</dbReference>
<dbReference type="OrthoDB" id="9805698at2"/>
<dbReference type="KEGG" id="cpas:Clopa_0205"/>
<dbReference type="Proteomes" id="UP000013523">
    <property type="component" value="Chromosome"/>
</dbReference>
<dbReference type="InterPro" id="IPR006674">
    <property type="entry name" value="HD_domain"/>
</dbReference>
<keyword evidence="1" id="KW-0547">Nucleotide-binding</keyword>
<evidence type="ECO:0000256" key="1">
    <source>
        <dbReference type="ARBA" id="ARBA00022741"/>
    </source>
</evidence>
<protein>
    <submittedName>
        <fullName evidence="3">tRNA nucleotidyltransferase/poly(A) polymerase</fullName>
    </submittedName>
</protein>
<dbReference type="AlphaFoldDB" id="R4JWT6"/>
<feature type="domain" description="HD" evidence="2">
    <location>
        <begin position="270"/>
        <end position="375"/>
    </location>
</feature>
<reference evidence="3 4" key="1">
    <citation type="submission" date="2012-01" db="EMBL/GenBank/DDBJ databases">
        <title>Complete sequence of chromosome of Clostridium pasteurianum BC1.</title>
        <authorList>
            <consortium name="US DOE Joint Genome Institute"/>
            <person name="Lucas S."/>
            <person name="Han J."/>
            <person name="Lapidus A."/>
            <person name="Cheng J.-F."/>
            <person name="Goodwin L."/>
            <person name="Pitluck S."/>
            <person name="Peters L."/>
            <person name="Mikhailova N."/>
            <person name="Teshima H."/>
            <person name="Detter J.C."/>
            <person name="Han C."/>
            <person name="Tapia R."/>
            <person name="Land M."/>
            <person name="Hauser L."/>
            <person name="Kyrpides N."/>
            <person name="Ivanova N."/>
            <person name="Pagani I."/>
            <person name="Dunn J."/>
            <person name="Taghavi S."/>
            <person name="Francis A."/>
            <person name="van der Lelie D."/>
            <person name="Woyke T."/>
        </authorList>
    </citation>
    <scope>NUCLEOTIDE SEQUENCE [LARGE SCALE GENOMIC DNA]</scope>
    <source>
        <strain evidence="3 4">BC1</strain>
    </source>
</reference>
<gene>
    <name evidence="3" type="ORF">Clopa_0205</name>
</gene>
<organism evidence="3 4">
    <name type="scientific">Clostridium pasteurianum BC1</name>
    <dbReference type="NCBI Taxonomy" id="86416"/>
    <lineage>
        <taxon>Bacteria</taxon>
        <taxon>Bacillati</taxon>
        <taxon>Bacillota</taxon>
        <taxon>Clostridia</taxon>
        <taxon>Eubacteriales</taxon>
        <taxon>Clostridiaceae</taxon>
        <taxon>Clostridium</taxon>
    </lineage>
</organism>
<sequence>MVNIIKEMKKALIDLGGDAYLVGDYVREKLIKPEVNIKKMKILYSEDINELFKLFKEKLNYNIRFYNNKKVLIIENEGFIVEIWKLTFKSIEEYLENMDYTMNAVALKLTDNKIIDPYQGRIHIKRRIIQEINDKSIEKHPLSILKGIAYYMGYGMHFSINTELHIKEQSKNLKNKFGNTLLRELMHIINIDKNGVAFNILDQYSILENILPYTKELKTIGKCKYHLEDAFTHMNAAYELLKEIQAKKIELQGLDLELLSEDMEGYKLIDFLALAVFVHDIGKFKNYKKVDNKVSFAGHEIAGENIMREVCKQLDMPKAAQELICTVVEAHMYPLSLYKIKKNENEFKKELNKFFNKYSNYSIYIIIASYCDILATNIYYDSQHKAEEYKIFIEELIEMK</sequence>
<dbReference type="PANTHER" id="PTHR47545">
    <property type="entry name" value="MULTIFUNCTIONAL CCA PROTEIN"/>
    <property type="match status" value="1"/>
</dbReference>
<dbReference type="HOGENOM" id="CLU_015961_6_2_9"/>
<proteinExistence type="predicted"/>
<dbReference type="InterPro" id="IPR050124">
    <property type="entry name" value="tRNA_CCA-adding_enzyme"/>
</dbReference>
<name>R4JWT6_CLOPA</name>
<keyword evidence="3" id="KW-0808">Transferase</keyword>
<accession>R4JWT6</accession>
<dbReference type="SUPFAM" id="SSF81301">
    <property type="entry name" value="Nucleotidyltransferase"/>
    <property type="match status" value="1"/>
</dbReference>